<accession>A0A4Y7TVE5</accession>
<keyword evidence="1" id="KW-0732">Signal</keyword>
<name>A0A4Y7TVE5_COPMI</name>
<reference evidence="2 3" key="1">
    <citation type="journal article" date="2019" name="Nat. Ecol. Evol.">
        <title>Megaphylogeny resolves global patterns of mushroom evolution.</title>
        <authorList>
            <person name="Varga T."/>
            <person name="Krizsan K."/>
            <person name="Foldi C."/>
            <person name="Dima B."/>
            <person name="Sanchez-Garcia M."/>
            <person name="Sanchez-Ramirez S."/>
            <person name="Szollosi G.J."/>
            <person name="Szarkandi J.G."/>
            <person name="Papp V."/>
            <person name="Albert L."/>
            <person name="Andreopoulos W."/>
            <person name="Angelini C."/>
            <person name="Antonin V."/>
            <person name="Barry K.W."/>
            <person name="Bougher N.L."/>
            <person name="Buchanan P."/>
            <person name="Buyck B."/>
            <person name="Bense V."/>
            <person name="Catcheside P."/>
            <person name="Chovatia M."/>
            <person name="Cooper J."/>
            <person name="Damon W."/>
            <person name="Desjardin D."/>
            <person name="Finy P."/>
            <person name="Geml J."/>
            <person name="Haridas S."/>
            <person name="Hughes K."/>
            <person name="Justo A."/>
            <person name="Karasinski D."/>
            <person name="Kautmanova I."/>
            <person name="Kiss B."/>
            <person name="Kocsube S."/>
            <person name="Kotiranta H."/>
            <person name="LaButti K.M."/>
            <person name="Lechner B.E."/>
            <person name="Liimatainen K."/>
            <person name="Lipzen A."/>
            <person name="Lukacs Z."/>
            <person name="Mihaltcheva S."/>
            <person name="Morgado L.N."/>
            <person name="Niskanen T."/>
            <person name="Noordeloos M.E."/>
            <person name="Ohm R.A."/>
            <person name="Ortiz-Santana B."/>
            <person name="Ovrebo C."/>
            <person name="Racz N."/>
            <person name="Riley R."/>
            <person name="Savchenko A."/>
            <person name="Shiryaev A."/>
            <person name="Soop K."/>
            <person name="Spirin V."/>
            <person name="Szebenyi C."/>
            <person name="Tomsovsky M."/>
            <person name="Tulloss R.E."/>
            <person name="Uehling J."/>
            <person name="Grigoriev I.V."/>
            <person name="Vagvolgyi C."/>
            <person name="Papp T."/>
            <person name="Martin F.M."/>
            <person name="Miettinen O."/>
            <person name="Hibbett D.S."/>
            <person name="Nagy L.G."/>
        </authorList>
    </citation>
    <scope>NUCLEOTIDE SEQUENCE [LARGE SCALE GENOMIC DNA]</scope>
    <source>
        <strain evidence="2 3">FP101781</strain>
    </source>
</reference>
<dbReference type="Gene3D" id="3.10.450.50">
    <property type="match status" value="1"/>
</dbReference>
<protein>
    <submittedName>
        <fullName evidence="2">Uncharacterized protein</fullName>
    </submittedName>
</protein>
<organism evidence="2 3">
    <name type="scientific">Coprinellus micaceus</name>
    <name type="common">Glistening ink-cap mushroom</name>
    <name type="synonym">Coprinus micaceus</name>
    <dbReference type="NCBI Taxonomy" id="71717"/>
    <lineage>
        <taxon>Eukaryota</taxon>
        <taxon>Fungi</taxon>
        <taxon>Dikarya</taxon>
        <taxon>Basidiomycota</taxon>
        <taxon>Agaricomycotina</taxon>
        <taxon>Agaricomycetes</taxon>
        <taxon>Agaricomycetidae</taxon>
        <taxon>Agaricales</taxon>
        <taxon>Agaricineae</taxon>
        <taxon>Psathyrellaceae</taxon>
        <taxon>Coprinellus</taxon>
    </lineage>
</organism>
<comment type="caution">
    <text evidence="2">The sequence shown here is derived from an EMBL/GenBank/DDBJ whole genome shotgun (WGS) entry which is preliminary data.</text>
</comment>
<feature type="signal peptide" evidence="1">
    <location>
        <begin position="1"/>
        <end position="19"/>
    </location>
</feature>
<dbReference type="OrthoDB" id="2820488at2759"/>
<keyword evidence="3" id="KW-1185">Reference proteome</keyword>
<sequence length="148" mass="16910">MNLLLPLFIALSGFFAASALPVLDAPTRVCDYKAKGPLLSLKREAAVRDFTRLYLVEKKPREAFDKWIPGEYIQHNPDAVSGREVAIAYVEQLQQTPGMIYQNITSFLRRRVDFAIMDKLGFVGTCFNEHWDVRQRILGNETNPIAFF</sequence>
<gene>
    <name evidence="2" type="ORF">FA13DRAFT_1725769</name>
</gene>
<proteinExistence type="predicted"/>
<feature type="chain" id="PRO_5021207332" evidence="1">
    <location>
        <begin position="20"/>
        <end position="148"/>
    </location>
</feature>
<evidence type="ECO:0000256" key="1">
    <source>
        <dbReference type="SAM" id="SignalP"/>
    </source>
</evidence>
<dbReference type="EMBL" id="QPFP01000003">
    <property type="protein sequence ID" value="TEB38133.1"/>
    <property type="molecule type" value="Genomic_DNA"/>
</dbReference>
<dbReference type="AlphaFoldDB" id="A0A4Y7TVE5"/>
<evidence type="ECO:0000313" key="2">
    <source>
        <dbReference type="EMBL" id="TEB38133.1"/>
    </source>
</evidence>
<dbReference type="Proteomes" id="UP000298030">
    <property type="component" value="Unassembled WGS sequence"/>
</dbReference>
<evidence type="ECO:0000313" key="3">
    <source>
        <dbReference type="Proteomes" id="UP000298030"/>
    </source>
</evidence>